<dbReference type="SMR" id="Q701P0"/>
<name>Q701P0_SACFI</name>
<dbReference type="SUPFAM" id="SSF51011">
    <property type="entry name" value="Glycosyl hydrolase domain"/>
    <property type="match status" value="1"/>
</dbReference>
<dbReference type="InterPro" id="IPR011013">
    <property type="entry name" value="Gal_mutarotase_sf_dom"/>
</dbReference>
<feature type="chain" id="PRO_5004283284" description="Glucoamylase 1" evidence="11">
    <location>
        <begin position="20"/>
        <end position="963"/>
    </location>
</feature>
<keyword evidence="5" id="KW-0325">Glycoprotein</keyword>
<evidence type="ECO:0000256" key="4">
    <source>
        <dbReference type="ARBA" id="ARBA00022801"/>
    </source>
</evidence>
<gene>
    <name evidence="14" type="primary">glz</name>
</gene>
<dbReference type="InterPro" id="IPR000322">
    <property type="entry name" value="Glyco_hydro_31_TIM"/>
</dbReference>
<dbReference type="GO" id="GO:0005975">
    <property type="term" value="P:carbohydrate metabolic process"/>
    <property type="evidence" value="ECO:0007669"/>
    <property type="project" value="InterPro"/>
</dbReference>
<dbReference type="FunFam" id="3.20.20.80:FF:000138">
    <property type="entry name" value="Putative alpha-glucosidase AgdA"/>
    <property type="match status" value="1"/>
</dbReference>
<dbReference type="InterPro" id="IPR048395">
    <property type="entry name" value="Glyco_hydro_31_C"/>
</dbReference>
<evidence type="ECO:0000256" key="2">
    <source>
        <dbReference type="ARBA" id="ARBA00012593"/>
    </source>
</evidence>
<accession>Q701P0</accession>
<dbReference type="Gene3D" id="2.60.40.1180">
    <property type="entry name" value="Golgi alpha-mannosidase II"/>
    <property type="match status" value="2"/>
</dbReference>
<dbReference type="CDD" id="cd06602">
    <property type="entry name" value="GH31_MGAM_SI_GAA"/>
    <property type="match status" value="1"/>
</dbReference>
<organism evidence="14">
    <name type="scientific">Saccharomycopsis fibuligera</name>
    <name type="common">Yeast</name>
    <dbReference type="NCBI Taxonomy" id="4944"/>
    <lineage>
        <taxon>Eukaryota</taxon>
        <taxon>Fungi</taxon>
        <taxon>Dikarya</taxon>
        <taxon>Ascomycota</taxon>
        <taxon>Saccharomycotina</taxon>
        <taxon>Saccharomycetes</taxon>
        <taxon>Saccharomycopsidaceae</taxon>
        <taxon>Saccharomycopsis</taxon>
    </lineage>
</organism>
<feature type="signal peptide" evidence="11">
    <location>
        <begin position="1"/>
        <end position="19"/>
    </location>
</feature>
<dbReference type="GO" id="GO:0004339">
    <property type="term" value="F:glucan 1,4-alpha-glucosidase activity"/>
    <property type="evidence" value="ECO:0007669"/>
    <property type="project" value="UniProtKB-EC"/>
</dbReference>
<dbReference type="CAZy" id="GH31">
    <property type="family name" value="Glycoside Hydrolase Family 31"/>
</dbReference>
<evidence type="ECO:0000256" key="9">
    <source>
        <dbReference type="ARBA" id="ARBA00071427"/>
    </source>
</evidence>
<protein>
    <recommendedName>
        <fullName evidence="9">Glucoamylase 1</fullName>
        <ecNumber evidence="2">3.2.1.3</ecNumber>
    </recommendedName>
    <alternativeName>
        <fullName evidence="8">1,4-alpha-D-glucan glucohydrolase</fullName>
    </alternativeName>
    <alternativeName>
        <fullName evidence="7">Glucan 1,4-alpha-glucosidase</fullName>
    </alternativeName>
</protein>
<evidence type="ECO:0000256" key="5">
    <source>
        <dbReference type="ARBA" id="ARBA00023180"/>
    </source>
</evidence>
<evidence type="ECO:0000256" key="10">
    <source>
        <dbReference type="RuleBase" id="RU361185"/>
    </source>
</evidence>
<dbReference type="InterPro" id="IPR030458">
    <property type="entry name" value="Glyco_hydro_31_AS"/>
</dbReference>
<evidence type="ECO:0000256" key="11">
    <source>
        <dbReference type="SAM" id="SignalP"/>
    </source>
</evidence>
<dbReference type="PROSITE" id="PS00129">
    <property type="entry name" value="GLYCOSYL_HYDROL_F31_1"/>
    <property type="match status" value="1"/>
</dbReference>
<dbReference type="Gene3D" id="3.20.20.80">
    <property type="entry name" value="Glycosidases"/>
    <property type="match status" value="2"/>
</dbReference>
<dbReference type="FunFam" id="2.60.40.1180:FF:000001">
    <property type="entry name" value="Maltase-glucoamylase, intestinal"/>
    <property type="match status" value="1"/>
</dbReference>
<feature type="domain" description="Glycoside hydrolase family 31 TIM barrel" evidence="12">
    <location>
        <begin position="311"/>
        <end position="738"/>
    </location>
</feature>
<dbReference type="EMBL" id="AJ628041">
    <property type="protein sequence ID" value="CAF31354.1"/>
    <property type="molecule type" value="mRNA"/>
</dbReference>
<evidence type="ECO:0000256" key="3">
    <source>
        <dbReference type="ARBA" id="ARBA00022729"/>
    </source>
</evidence>
<dbReference type="InterPro" id="IPR013780">
    <property type="entry name" value="Glyco_hydro_b"/>
</dbReference>
<dbReference type="InterPro" id="IPR030459">
    <property type="entry name" value="Glyco_hydro_31_CS"/>
</dbReference>
<proteinExistence type="evidence at transcript level"/>
<dbReference type="GO" id="GO:0030246">
    <property type="term" value="F:carbohydrate binding"/>
    <property type="evidence" value="ECO:0007669"/>
    <property type="project" value="InterPro"/>
</dbReference>
<dbReference type="SUPFAM" id="SSF74650">
    <property type="entry name" value="Galactose mutarotase-like"/>
    <property type="match status" value="1"/>
</dbReference>
<dbReference type="EC" id="3.2.1.3" evidence="2"/>
<evidence type="ECO:0000256" key="1">
    <source>
        <dbReference type="ARBA" id="ARBA00007806"/>
    </source>
</evidence>
<evidence type="ECO:0000259" key="13">
    <source>
        <dbReference type="Pfam" id="PF21365"/>
    </source>
</evidence>
<dbReference type="Pfam" id="PF01055">
    <property type="entry name" value="Glyco_hydro_31_2nd"/>
    <property type="match status" value="1"/>
</dbReference>
<dbReference type="Gene3D" id="2.60.40.1760">
    <property type="entry name" value="glycosyl hydrolase (family 31)"/>
    <property type="match status" value="1"/>
</dbReference>
<sequence>MIWLKLSLYSLAFALFADAAPVSSGEEAETSSSTSSSAPAQITVDNELTLGVSQVPNIVNKTAIDANEAAKGYDLVNVTTTAKGLTGILKLNEATNIYGYDFDYLNLSVEYQSDDRLNVHIEPVDTDNVFILPESLVAKPSADDGDKIESFHFGGSSDLVFEYSSKNFGFEILRKSTGKSIFSTIGNPLVFSNQFIQFNTSLPKDHFITGLGESIHGFRNEPGIVKTLYANDIANPIDGNIYGVHPFYIDQRFDTNATHGVYWRTSAIQEVAVGNESLTWRALSGIVDLYFFSGPKPKDVIQQYVKEVGLPTFQPYWALGYHQCRWGYDTIEELDEVVENFKNFDIPLETIWSDIDYMDSYKDFTNDPHRYPLEKYQQFLDKLHENNQHYVPIIDAAIYVPNPENATDNDYDVFHYGNETDVFLKNPDGSLYIGAVWPGYTVFPDFLSENIQKYWTKVFKDWYQQIKFDGIWLDMNEVSSFCVGSCGSGKITDNPVHPPFAVGGEATEFPEGFNKTNGTEYASFTSSLAAASPTSDEDSSASSTSASIDSLNTLAPGKGNINYPPYAINNDQGDHDLATHAVSPNATHQDGTLEYDVHNLYGYLETNATFEALLEIQPNKRPFIISRSSFAGSGRQTGHWGGDNYSQFRSAYFSIAQAFSFGLSGIPFFGADVCGFNGNSDYELCSRWMQLGSFFPFYRNHNILGAISQEPYVWESVTEATKTSMQIRYLLLPYYYTLLHEAHITGIPILRAFAWQFPENKNVSTVDTQFFVGDALVVTPALEQGVDTVKGTFPGSGNEEVYYDWYTHEKQNFTDGKNETLQAPLGHIPLHIRGGHILPTQEPAYTTTESRQNPWGLIVALDKDGKAEGKLYSDDGESYEVEESLFVNFIASDNTLLSTSYGEYEVEQPLANITILGVENKPKEVKFDDSKVDFTFENNTIFVTGLDDQTEDGAFAKHFKLSW</sequence>
<dbReference type="InterPro" id="IPR017853">
    <property type="entry name" value="GH"/>
</dbReference>
<dbReference type="AlphaFoldDB" id="Q701P0"/>
<dbReference type="SUPFAM" id="SSF51445">
    <property type="entry name" value="(Trans)glycosidases"/>
    <property type="match status" value="1"/>
</dbReference>
<dbReference type="PROSITE" id="PS00707">
    <property type="entry name" value="GLYCOSYL_HYDROL_F31_2"/>
    <property type="match status" value="1"/>
</dbReference>
<dbReference type="PANTHER" id="PTHR22762">
    <property type="entry name" value="ALPHA-GLUCOSIDASE"/>
    <property type="match status" value="1"/>
</dbReference>
<reference evidence="14" key="1">
    <citation type="journal article" date="2005" name="Appl. Microbiol. Biotechnol.">
        <title>Cloning and expression of a gene for an alpha-glucosidase from Saccharomycopsis fibuligera homologous to family GH31 of yeast glucoamylases.</title>
        <authorList>
            <person name="Hostinova E."/>
            <person name="Solovicova A."/>
            <person name="Gasperik J."/>
        </authorList>
    </citation>
    <scope>NUCLEOTIDE SEQUENCE</scope>
    <source>
        <strain evidence="14">KZ</strain>
    </source>
</reference>
<keyword evidence="4 10" id="KW-0378">Hydrolase</keyword>
<dbReference type="CDD" id="cd14752">
    <property type="entry name" value="GH31_N"/>
    <property type="match status" value="1"/>
</dbReference>
<feature type="domain" description="Glycosyl hydrolase family 31 C-terminal" evidence="13">
    <location>
        <begin position="746"/>
        <end position="838"/>
    </location>
</feature>
<evidence type="ECO:0000256" key="8">
    <source>
        <dbReference type="ARBA" id="ARBA00033473"/>
    </source>
</evidence>
<evidence type="ECO:0000256" key="7">
    <source>
        <dbReference type="ARBA" id="ARBA00033442"/>
    </source>
</evidence>
<keyword evidence="3 11" id="KW-0732">Signal</keyword>
<evidence type="ECO:0000313" key="14">
    <source>
        <dbReference type="EMBL" id="CAF31354.1"/>
    </source>
</evidence>
<dbReference type="Pfam" id="PF21365">
    <property type="entry name" value="Glyco_hydro_31_3rd"/>
    <property type="match status" value="1"/>
</dbReference>
<evidence type="ECO:0000256" key="6">
    <source>
        <dbReference type="ARBA" id="ARBA00023295"/>
    </source>
</evidence>
<keyword evidence="6 10" id="KW-0326">Glycosidase</keyword>
<evidence type="ECO:0000259" key="12">
    <source>
        <dbReference type="Pfam" id="PF01055"/>
    </source>
</evidence>
<comment type="similarity">
    <text evidence="1 10">Belongs to the glycosyl hydrolase 31 family.</text>
</comment>
<dbReference type="PANTHER" id="PTHR22762:SF133">
    <property type="entry name" value="P-TYPE DOMAIN-CONTAINING PROTEIN"/>
    <property type="match status" value="1"/>
</dbReference>